<dbReference type="PANTHER" id="PTHR44757:SF2">
    <property type="entry name" value="BIOFILM ARCHITECTURE MAINTENANCE PROTEIN MBAA"/>
    <property type="match status" value="1"/>
</dbReference>
<sequence>MTSNLNKNIHNQKDTCVATTSLTEAHQRMQISEALVEQAADAMFVFSRDDGRFIKVNQQACNSLGYTRDELLQLSVGDITPGHDLARRRLAWDSFEVGKQYSFIATHRRKDGTIFPVDIHLTKLQISNEPLMMAQVRDITERKRMEHDLRLAHAAIQDSRNAFFWISPQGQVVYANDHACRNLGYTRAELIGLYVWDFNPDHSSEAQVQGWADIKQNGMMILETRHRRKDGTIFPVEVIKEVLNKHQFRTLRF</sequence>
<feature type="domain" description="PAS" evidence="1">
    <location>
        <begin position="148"/>
        <end position="192"/>
    </location>
</feature>
<dbReference type="EMBL" id="MLJW01000605">
    <property type="protein sequence ID" value="OIQ84609.1"/>
    <property type="molecule type" value="Genomic_DNA"/>
</dbReference>
<dbReference type="Pfam" id="PF13426">
    <property type="entry name" value="PAS_9"/>
    <property type="match status" value="2"/>
</dbReference>
<dbReference type="InterPro" id="IPR052155">
    <property type="entry name" value="Biofilm_reg_signaling"/>
</dbReference>
<dbReference type="EC" id="2.7.7.65" evidence="2"/>
<evidence type="ECO:0000259" key="1">
    <source>
        <dbReference type="PROSITE" id="PS50112"/>
    </source>
</evidence>
<dbReference type="CDD" id="cd00130">
    <property type="entry name" value="PAS"/>
    <property type="match status" value="2"/>
</dbReference>
<comment type="caution">
    <text evidence="2">The sequence shown here is derived from an EMBL/GenBank/DDBJ whole genome shotgun (WGS) entry which is preliminary data.</text>
</comment>
<proteinExistence type="predicted"/>
<dbReference type="SUPFAM" id="SSF55785">
    <property type="entry name" value="PYP-like sensor domain (PAS domain)"/>
    <property type="match status" value="2"/>
</dbReference>
<dbReference type="AlphaFoldDB" id="A0A1J5QM35"/>
<dbReference type="NCBIfam" id="TIGR00229">
    <property type="entry name" value="sensory_box"/>
    <property type="match status" value="2"/>
</dbReference>
<dbReference type="InterPro" id="IPR000014">
    <property type="entry name" value="PAS"/>
</dbReference>
<gene>
    <name evidence="2" type="primary">ydaM_21</name>
    <name evidence="2" type="ORF">GALL_335680</name>
</gene>
<feature type="domain" description="PAS" evidence="1">
    <location>
        <begin position="35"/>
        <end position="72"/>
    </location>
</feature>
<evidence type="ECO:0000313" key="2">
    <source>
        <dbReference type="EMBL" id="OIQ84609.1"/>
    </source>
</evidence>
<dbReference type="SMART" id="SM00091">
    <property type="entry name" value="PAS"/>
    <property type="match status" value="2"/>
</dbReference>
<keyword evidence="2" id="KW-0808">Transferase</keyword>
<dbReference type="PANTHER" id="PTHR44757">
    <property type="entry name" value="DIGUANYLATE CYCLASE DGCP"/>
    <property type="match status" value="1"/>
</dbReference>
<dbReference type="GO" id="GO:0052621">
    <property type="term" value="F:diguanylate cyclase activity"/>
    <property type="evidence" value="ECO:0007669"/>
    <property type="project" value="UniProtKB-EC"/>
</dbReference>
<keyword evidence="2" id="KW-0548">Nucleotidyltransferase</keyword>
<dbReference type="InterPro" id="IPR035965">
    <property type="entry name" value="PAS-like_dom_sf"/>
</dbReference>
<dbReference type="PROSITE" id="PS50112">
    <property type="entry name" value="PAS"/>
    <property type="match status" value="2"/>
</dbReference>
<accession>A0A1J5QM35</accession>
<dbReference type="Gene3D" id="3.30.450.20">
    <property type="entry name" value="PAS domain"/>
    <property type="match status" value="2"/>
</dbReference>
<reference evidence="2" key="1">
    <citation type="submission" date="2016-10" db="EMBL/GenBank/DDBJ databases">
        <title>Sequence of Gallionella enrichment culture.</title>
        <authorList>
            <person name="Poehlein A."/>
            <person name="Muehling M."/>
            <person name="Daniel R."/>
        </authorList>
    </citation>
    <scope>NUCLEOTIDE SEQUENCE</scope>
</reference>
<name>A0A1J5QM35_9ZZZZ</name>
<protein>
    <submittedName>
        <fullName evidence="2">Putative diguanylate cyclase YdaM</fullName>
        <ecNumber evidence="2">2.7.7.65</ecNumber>
    </submittedName>
</protein>
<organism evidence="2">
    <name type="scientific">mine drainage metagenome</name>
    <dbReference type="NCBI Taxonomy" id="410659"/>
    <lineage>
        <taxon>unclassified sequences</taxon>
        <taxon>metagenomes</taxon>
        <taxon>ecological metagenomes</taxon>
    </lineage>
</organism>